<reference evidence="2 3" key="1">
    <citation type="submission" date="2016-07" db="EMBL/GenBank/DDBJ databases">
        <authorList>
            <consortium name="Pathogen Informatics"/>
        </authorList>
    </citation>
    <scope>NUCLEOTIDE SEQUENCE [LARGE SCALE GENOMIC DNA]</scope>
</reference>
<evidence type="ECO:0000313" key="3">
    <source>
        <dbReference type="Proteomes" id="UP000305196"/>
    </source>
</evidence>
<feature type="transmembrane region" description="Helical" evidence="1">
    <location>
        <begin position="7"/>
        <end position="26"/>
    </location>
</feature>
<proteinExistence type="predicted"/>
<dbReference type="EMBL" id="FLYI01000530">
    <property type="protein sequence ID" value="SCA82223.1"/>
    <property type="molecule type" value="Genomic_DNA"/>
</dbReference>
<organism evidence="2 3">
    <name type="scientific">Plasmodium vivax</name>
    <name type="common">malaria parasite P. vivax</name>
    <dbReference type="NCBI Taxonomy" id="5855"/>
    <lineage>
        <taxon>Eukaryota</taxon>
        <taxon>Sar</taxon>
        <taxon>Alveolata</taxon>
        <taxon>Apicomplexa</taxon>
        <taxon>Aconoidasida</taxon>
        <taxon>Haemosporida</taxon>
        <taxon>Plasmodiidae</taxon>
        <taxon>Plasmodium</taxon>
        <taxon>Plasmodium (Plasmodium)</taxon>
    </lineage>
</organism>
<dbReference type="Proteomes" id="UP000305196">
    <property type="component" value="Unassembled WGS sequence"/>
</dbReference>
<dbReference type="AlphaFoldDB" id="A0A1G4E9T0"/>
<gene>
    <name evidence="2" type="ORF">PVC01_000133600</name>
</gene>
<evidence type="ECO:0000313" key="2">
    <source>
        <dbReference type="EMBL" id="SCA82223.1"/>
    </source>
</evidence>
<name>A0A1G4E9T0_PLAVI</name>
<keyword evidence="1" id="KW-0472">Membrane</keyword>
<protein>
    <submittedName>
        <fullName evidence="2">Uncharacterized protein</fullName>
    </submittedName>
</protein>
<sequence length="68" mass="8050">MLIPYQLLVYLVGWACYFYFLGILQLEPSLEEEDTDNESLLDSMEHIQDFSQVFKDLKNGIFQMIKLI</sequence>
<evidence type="ECO:0000256" key="1">
    <source>
        <dbReference type="SAM" id="Phobius"/>
    </source>
</evidence>
<keyword evidence="1" id="KW-1133">Transmembrane helix</keyword>
<keyword evidence="1" id="KW-0812">Transmembrane</keyword>
<accession>A0A1G4E9T0</accession>